<feature type="region of interest" description="Disordered" evidence="1">
    <location>
        <begin position="65"/>
        <end position="143"/>
    </location>
</feature>
<sequence>MKRPQITYNSRRAKKRKLSSGGVDAFCNSNSKRKTLCNKTSTLYNGEKIDSSSSDADDADDATFSISAEHHEPKRTTNRKKNSSSASMLKKLGEKQQTLSQSWGIRNRRQHNGKAIKQKESTKGVPRRTRGNETRQVSSSSVNIPKPEVNRLIRVLTSESKDEYHFFIPVEHLRLTENARKGMRLANEEMILDDESPRGGVGNGVADQCSHDHASGERLAPQEDSSFALSKLTLPPASLCPSFNNDKFIQFTLPIQGELIGFVKTLEKLVHLHQISFYRRTHRSIMVLSEIQEHVWQKEDLSITVNGSLVLVVDFDNPMLQEASKYAKAGSHSRSVPFLEESLRRYPSNRVALPLVIQAFFQIGSYEKVVDRCNEFLQAKYEDHKDKSLVSKVVSHLFLACQQYNLAEVSNHNTETIELKRCRSVSDTEKDAERQETDTQYFENPVSRDYLARTIVFFKRATQDFGTGKLNSRSHTLVTCLMRFALLFLMFYGRDQHLCPKCLSRVTQDDLVGCGIFSASKLRTGVFPDAEKFMSHFKIFDSCFKSFYQRVQARERQTPSLLKCCKKCHT</sequence>
<proteinExistence type="predicted"/>
<feature type="compositionally biased region" description="Polar residues" evidence="1">
    <location>
        <begin position="134"/>
        <end position="143"/>
    </location>
</feature>
<dbReference type="AlphaFoldDB" id="A0A7S1PI42"/>
<feature type="compositionally biased region" description="Basic residues" evidence="1">
    <location>
        <begin position="106"/>
        <end position="116"/>
    </location>
</feature>
<evidence type="ECO:0000256" key="1">
    <source>
        <dbReference type="SAM" id="MobiDB-lite"/>
    </source>
</evidence>
<reference evidence="2" key="1">
    <citation type="submission" date="2021-01" db="EMBL/GenBank/DDBJ databases">
        <authorList>
            <person name="Corre E."/>
            <person name="Pelletier E."/>
            <person name="Niang G."/>
            <person name="Scheremetjew M."/>
            <person name="Finn R."/>
            <person name="Kale V."/>
            <person name="Holt S."/>
            <person name="Cochrane G."/>
            <person name="Meng A."/>
            <person name="Brown T."/>
            <person name="Cohen L."/>
        </authorList>
    </citation>
    <scope>NUCLEOTIDE SEQUENCE</scope>
    <source>
        <strain evidence="2">WS</strain>
    </source>
</reference>
<feature type="compositionally biased region" description="Polar residues" evidence="1">
    <location>
        <begin position="95"/>
        <end position="104"/>
    </location>
</feature>
<protein>
    <submittedName>
        <fullName evidence="2">Uncharacterized protein</fullName>
    </submittedName>
</protein>
<organism evidence="2">
    <name type="scientific">Percolomonas cosmopolitus</name>
    <dbReference type="NCBI Taxonomy" id="63605"/>
    <lineage>
        <taxon>Eukaryota</taxon>
        <taxon>Discoba</taxon>
        <taxon>Heterolobosea</taxon>
        <taxon>Tetramitia</taxon>
        <taxon>Eutetramitia</taxon>
        <taxon>Percolomonadidae</taxon>
        <taxon>Percolomonas</taxon>
    </lineage>
</organism>
<feature type="region of interest" description="Disordered" evidence="1">
    <location>
        <begin position="194"/>
        <end position="220"/>
    </location>
</feature>
<gene>
    <name evidence="2" type="ORF">PCOS0759_LOCUS9527</name>
</gene>
<feature type="compositionally biased region" description="Polar residues" evidence="1">
    <location>
        <begin position="1"/>
        <end position="10"/>
    </location>
</feature>
<evidence type="ECO:0000313" key="2">
    <source>
        <dbReference type="EMBL" id="CAD9086273.1"/>
    </source>
</evidence>
<feature type="region of interest" description="Disordered" evidence="1">
    <location>
        <begin position="1"/>
        <end position="25"/>
    </location>
</feature>
<accession>A0A7S1PI42</accession>
<dbReference type="EMBL" id="HBGD01011517">
    <property type="protein sequence ID" value="CAD9086273.1"/>
    <property type="molecule type" value="Transcribed_RNA"/>
</dbReference>
<name>A0A7S1PI42_9EUKA</name>